<dbReference type="PANTHER" id="PTHR43441">
    <property type="entry name" value="RIBOSOMAL-PROTEIN-SERINE ACETYLTRANSFERASE"/>
    <property type="match status" value="1"/>
</dbReference>
<dbReference type="RefSeq" id="WP_078818272.1">
    <property type="nucleotide sequence ID" value="NZ_FUYJ01000007.1"/>
</dbReference>
<sequence length="365" mass="42890">MRLQEWTIEEQDLLIQFMTTNSWPYHDISEPGRELLEKSIEEGGYASDDVKTFWIENNEDEKVGIVKVYDLQEDVPLFDLRIADRFRGYGYGSRALKKLTQYVFELPEQKNRIVGHTRHDNAAMRKAFERAGFVKEAHLRKAWFFPKENTYYDAVSYGMTREDYIAGTTTPVHWEDRDFYEKSIPDFKEQFESSRLLIRAPELNDAMDVWGAVSRSIPTLRRWTKWAQHDLTIERTEEHVRQTVAEFISRKNLCFNLFLKDTGEFIGCAGLHQIDWRIRKFELEYWLDTKFEGRGYMTEAVKEIVAFAFDELQAERVEFHCDEKHSKGLAVAMRAGFELEGILRKNAPSANGKDLQNTCLYARIT</sequence>
<feature type="domain" description="N-acetyltransferase" evidence="1">
    <location>
        <begin position="218"/>
        <end position="356"/>
    </location>
</feature>
<gene>
    <name evidence="2" type="ORF">SAMN04244570_3145</name>
</gene>
<keyword evidence="3" id="KW-1185">Reference proteome</keyword>
<evidence type="ECO:0000259" key="1">
    <source>
        <dbReference type="PROSITE" id="PS51186"/>
    </source>
</evidence>
<dbReference type="Proteomes" id="UP000190042">
    <property type="component" value="Unassembled WGS sequence"/>
</dbReference>
<dbReference type="PROSITE" id="PS51186">
    <property type="entry name" value="GNAT"/>
    <property type="match status" value="2"/>
</dbReference>
<dbReference type="GO" id="GO:0005737">
    <property type="term" value="C:cytoplasm"/>
    <property type="evidence" value="ECO:0007669"/>
    <property type="project" value="TreeGrafter"/>
</dbReference>
<evidence type="ECO:0000313" key="3">
    <source>
        <dbReference type="Proteomes" id="UP000190042"/>
    </source>
</evidence>
<dbReference type="Gene3D" id="3.40.630.30">
    <property type="match status" value="2"/>
</dbReference>
<feature type="domain" description="N-acetyltransferase" evidence="1">
    <location>
        <begin position="1"/>
        <end position="162"/>
    </location>
</feature>
<dbReference type="GO" id="GO:0008999">
    <property type="term" value="F:protein-N-terminal-alanine acetyltransferase activity"/>
    <property type="evidence" value="ECO:0007669"/>
    <property type="project" value="TreeGrafter"/>
</dbReference>
<dbReference type="AlphaFoldDB" id="A0A1T4YNE8"/>
<dbReference type="InterPro" id="IPR051908">
    <property type="entry name" value="Ribosomal_N-acetyltransferase"/>
</dbReference>
<dbReference type="InterPro" id="IPR000182">
    <property type="entry name" value="GNAT_dom"/>
</dbReference>
<keyword evidence="2" id="KW-0808">Transferase</keyword>
<dbReference type="Pfam" id="PF13302">
    <property type="entry name" value="Acetyltransf_3"/>
    <property type="match status" value="2"/>
</dbReference>
<dbReference type="PANTHER" id="PTHR43441:SF3">
    <property type="entry name" value="ACETYLTRANSFERASE"/>
    <property type="match status" value="1"/>
</dbReference>
<protein>
    <submittedName>
        <fullName evidence="2">Protein N-acetyltransferase, RimJ/RimL family</fullName>
    </submittedName>
</protein>
<proteinExistence type="predicted"/>
<evidence type="ECO:0000313" key="2">
    <source>
        <dbReference type="EMBL" id="SKB03286.1"/>
    </source>
</evidence>
<reference evidence="3" key="1">
    <citation type="submission" date="2017-02" db="EMBL/GenBank/DDBJ databases">
        <authorList>
            <person name="Varghese N."/>
            <person name="Submissions S."/>
        </authorList>
    </citation>
    <scope>NUCLEOTIDE SEQUENCE [LARGE SCALE GENOMIC DNA]</scope>
    <source>
        <strain evidence="3">DSM 23966</strain>
    </source>
</reference>
<accession>A0A1T4YNE8</accession>
<dbReference type="GO" id="GO:1990189">
    <property type="term" value="F:protein N-terminal-serine acetyltransferase activity"/>
    <property type="evidence" value="ECO:0007669"/>
    <property type="project" value="TreeGrafter"/>
</dbReference>
<dbReference type="InterPro" id="IPR016181">
    <property type="entry name" value="Acyl_CoA_acyltransferase"/>
</dbReference>
<dbReference type="SUPFAM" id="SSF55729">
    <property type="entry name" value="Acyl-CoA N-acyltransferases (Nat)"/>
    <property type="match status" value="2"/>
</dbReference>
<name>A0A1T4YNE8_9BACL</name>
<dbReference type="EMBL" id="FUYJ01000007">
    <property type="protein sequence ID" value="SKB03286.1"/>
    <property type="molecule type" value="Genomic_DNA"/>
</dbReference>
<organism evidence="2 3">
    <name type="scientific">Sporosarcina newyorkensis</name>
    <dbReference type="NCBI Taxonomy" id="759851"/>
    <lineage>
        <taxon>Bacteria</taxon>
        <taxon>Bacillati</taxon>
        <taxon>Bacillota</taxon>
        <taxon>Bacilli</taxon>
        <taxon>Bacillales</taxon>
        <taxon>Caryophanaceae</taxon>
        <taxon>Sporosarcina</taxon>
    </lineage>
</organism>